<gene>
    <name evidence="8" type="ORF">BZG36_01856</name>
</gene>
<proteinExistence type="predicted"/>
<feature type="compositionally biased region" description="Basic and acidic residues" evidence="6">
    <location>
        <begin position="454"/>
        <end position="478"/>
    </location>
</feature>
<dbReference type="InterPro" id="IPR003657">
    <property type="entry name" value="WRKY_dom"/>
</dbReference>
<dbReference type="InterPro" id="IPR036576">
    <property type="entry name" value="WRKY_dom_sf"/>
</dbReference>
<keyword evidence="5" id="KW-0539">Nucleus</keyword>
<dbReference type="GO" id="GO:0005634">
    <property type="term" value="C:nucleus"/>
    <property type="evidence" value="ECO:0007669"/>
    <property type="project" value="UniProtKB-SubCell"/>
</dbReference>
<keyword evidence="3" id="KW-0238">DNA-binding</keyword>
<feature type="compositionally biased region" description="Polar residues" evidence="6">
    <location>
        <begin position="16"/>
        <end position="45"/>
    </location>
</feature>
<evidence type="ECO:0000259" key="7">
    <source>
        <dbReference type="PROSITE" id="PS50811"/>
    </source>
</evidence>
<evidence type="ECO:0000256" key="3">
    <source>
        <dbReference type="ARBA" id="ARBA00023125"/>
    </source>
</evidence>
<dbReference type="Proteomes" id="UP000242875">
    <property type="component" value="Unassembled WGS sequence"/>
</dbReference>
<dbReference type="AlphaFoldDB" id="A0A261Y2I1"/>
<evidence type="ECO:0000313" key="8">
    <source>
        <dbReference type="EMBL" id="OZJ04801.1"/>
    </source>
</evidence>
<dbReference type="PROSITE" id="PS50811">
    <property type="entry name" value="WRKY"/>
    <property type="match status" value="1"/>
</dbReference>
<dbReference type="Gene3D" id="2.20.25.80">
    <property type="entry name" value="WRKY domain"/>
    <property type="match status" value="1"/>
</dbReference>
<dbReference type="SMART" id="SM00774">
    <property type="entry name" value="WRKY"/>
    <property type="match status" value="1"/>
</dbReference>
<evidence type="ECO:0000256" key="4">
    <source>
        <dbReference type="ARBA" id="ARBA00023163"/>
    </source>
</evidence>
<accession>A0A261Y2I1</accession>
<reference evidence="8 9" key="1">
    <citation type="journal article" date="2017" name="Mycologia">
        <title>Bifiguratus adelaidae, gen. et sp. nov., a new member of Mucoromycotina in endophytic and soil-dwelling habitats.</title>
        <authorList>
            <person name="Torres-Cruz T.J."/>
            <person name="Billingsley Tobias T.L."/>
            <person name="Almatruk M."/>
            <person name="Hesse C."/>
            <person name="Kuske C.R."/>
            <person name="Desiro A."/>
            <person name="Benucci G.M."/>
            <person name="Bonito G."/>
            <person name="Stajich J.E."/>
            <person name="Dunlap C."/>
            <person name="Arnold A.E."/>
            <person name="Porras-Alfaro A."/>
        </authorList>
    </citation>
    <scope>NUCLEOTIDE SEQUENCE [LARGE SCALE GENOMIC DNA]</scope>
    <source>
        <strain evidence="8 9">AZ0501</strain>
    </source>
</reference>
<dbReference type="SUPFAM" id="SSF118290">
    <property type="entry name" value="WRKY DNA-binding domain"/>
    <property type="match status" value="1"/>
</dbReference>
<evidence type="ECO:0000256" key="5">
    <source>
        <dbReference type="ARBA" id="ARBA00023242"/>
    </source>
</evidence>
<keyword evidence="4" id="KW-0804">Transcription</keyword>
<dbReference type="GO" id="GO:0043565">
    <property type="term" value="F:sequence-specific DNA binding"/>
    <property type="evidence" value="ECO:0007669"/>
    <property type="project" value="InterPro"/>
</dbReference>
<comment type="caution">
    <text evidence="8">The sequence shown here is derived from an EMBL/GenBank/DDBJ whole genome shotgun (WGS) entry which is preliminary data.</text>
</comment>
<name>A0A261Y2I1_9FUNG</name>
<feature type="domain" description="WRKY" evidence="7">
    <location>
        <begin position="575"/>
        <end position="628"/>
    </location>
</feature>
<evidence type="ECO:0000313" key="9">
    <source>
        <dbReference type="Proteomes" id="UP000242875"/>
    </source>
</evidence>
<feature type="compositionally biased region" description="Basic and acidic residues" evidence="6">
    <location>
        <begin position="196"/>
        <end position="205"/>
    </location>
</feature>
<feature type="compositionally biased region" description="Polar residues" evidence="6">
    <location>
        <begin position="430"/>
        <end position="441"/>
    </location>
</feature>
<dbReference type="GO" id="GO:0003700">
    <property type="term" value="F:DNA-binding transcription factor activity"/>
    <property type="evidence" value="ECO:0007669"/>
    <property type="project" value="InterPro"/>
</dbReference>
<evidence type="ECO:0000256" key="6">
    <source>
        <dbReference type="SAM" id="MobiDB-lite"/>
    </source>
</evidence>
<feature type="region of interest" description="Disordered" evidence="6">
    <location>
        <begin position="262"/>
        <end position="286"/>
    </location>
</feature>
<keyword evidence="9" id="KW-1185">Reference proteome</keyword>
<feature type="compositionally biased region" description="Low complexity" evidence="6">
    <location>
        <begin position="67"/>
        <end position="86"/>
    </location>
</feature>
<dbReference type="OrthoDB" id="2362414at2759"/>
<sequence length="640" mass="68909">MENTASTEVVRPIPIVQTSSQTSTSGFYTNGYQGEQGQSTGTEYSGTAAAAVQPSVHAHLSTSMSSLSSHLSTSTSPSNAYSSSRTYPSQDYQSHSSLQPGVEQTEHRLSPPSQPANHGTSNVHPPSSSPTSASQHVTATEQTGPTLSQLHSNPPHSPRSATSSVRSSHRARRATDPGEHPHPQSLSSRMPSSLKNDAHGNLADRKPSADTFELQDVIAQFGSQPELLKLILSSKVEEDKRKTEEAKLKVKELDLLLLERDTATETSSRHSHTSDSGSMSHKRLPLGVTSRPVDGLSYYASGSNPSIAGTNHAGSASLSSLAAPHAATSTHRGYHLPSIRSTHLEMIGNSGAVVSSGETGGHIPPPMFSRPPYHSHSVTQGTYPLVTNDSGGASSRSFGQTHNRGQPQTNSRSNADLQANAQKEEEERINSPSYAGHSSGSRPGAGSNLNMILGKHDGDPYRKRNYDKLEENIGERSSPDSMADKSPAILPHPSLTSASLSQGGRPTSSNYTKTYTPQPHSQIQTIRPNSPSPDSHSELSLSTTNTDTSSRRKRKRREMQAVTMIVETKQHPHLDNFLWKNNGNTTQRKTGNKSVYYKCSNSNKGCPVNKTVTQGENGTYLIKYRGEHLPECGKVKRIVD</sequence>
<evidence type="ECO:0000256" key="2">
    <source>
        <dbReference type="ARBA" id="ARBA00023015"/>
    </source>
</evidence>
<organism evidence="8 9">
    <name type="scientific">Bifiguratus adelaidae</name>
    <dbReference type="NCBI Taxonomy" id="1938954"/>
    <lineage>
        <taxon>Eukaryota</taxon>
        <taxon>Fungi</taxon>
        <taxon>Fungi incertae sedis</taxon>
        <taxon>Mucoromycota</taxon>
        <taxon>Mucoromycotina</taxon>
        <taxon>Endogonomycetes</taxon>
        <taxon>Endogonales</taxon>
        <taxon>Endogonales incertae sedis</taxon>
        <taxon>Bifiguratus</taxon>
    </lineage>
</organism>
<protein>
    <recommendedName>
        <fullName evidence="7">WRKY domain-containing protein</fullName>
    </recommendedName>
</protein>
<feature type="compositionally biased region" description="Polar residues" evidence="6">
    <location>
        <begin position="494"/>
        <end position="534"/>
    </location>
</feature>
<feature type="region of interest" description="Disordered" evidence="6">
    <location>
        <begin position="355"/>
        <end position="557"/>
    </location>
</feature>
<feature type="compositionally biased region" description="Low complexity" evidence="6">
    <location>
        <begin position="538"/>
        <end position="548"/>
    </location>
</feature>
<feature type="region of interest" description="Disordered" evidence="6">
    <location>
        <begin position="1"/>
        <end position="46"/>
    </location>
</feature>
<feature type="region of interest" description="Disordered" evidence="6">
    <location>
        <begin position="67"/>
        <end position="205"/>
    </location>
</feature>
<feature type="compositionally biased region" description="Basic and acidic residues" evidence="6">
    <location>
        <begin position="173"/>
        <end position="182"/>
    </location>
</feature>
<feature type="compositionally biased region" description="Polar residues" evidence="6">
    <location>
        <begin position="376"/>
        <end position="421"/>
    </location>
</feature>
<feature type="compositionally biased region" description="Polar residues" evidence="6">
    <location>
        <begin position="115"/>
        <end position="154"/>
    </location>
</feature>
<feature type="compositionally biased region" description="Polar residues" evidence="6">
    <location>
        <begin position="184"/>
        <end position="195"/>
    </location>
</feature>
<dbReference type="EMBL" id="MVBO01000030">
    <property type="protein sequence ID" value="OZJ04801.1"/>
    <property type="molecule type" value="Genomic_DNA"/>
</dbReference>
<keyword evidence="2" id="KW-0805">Transcription regulation</keyword>
<evidence type="ECO:0000256" key="1">
    <source>
        <dbReference type="ARBA" id="ARBA00004123"/>
    </source>
</evidence>
<comment type="subcellular location">
    <subcellularLocation>
        <location evidence="1">Nucleus</location>
    </subcellularLocation>
</comment>
<dbReference type="Pfam" id="PF03106">
    <property type="entry name" value="WRKY"/>
    <property type="match status" value="1"/>
</dbReference>
<feature type="compositionally biased region" description="Polar residues" evidence="6">
    <location>
        <begin position="87"/>
        <end position="99"/>
    </location>
</feature>